<dbReference type="Gene3D" id="3.50.4.10">
    <property type="entry name" value="Hepatocyte Growth Factor"/>
    <property type="match status" value="4"/>
</dbReference>
<keyword evidence="10" id="KW-1185">Reference proteome</keyword>
<dbReference type="PANTHER" id="PTHR10357">
    <property type="entry name" value="ALPHA-AMYLASE FAMILY MEMBER"/>
    <property type="match status" value="1"/>
</dbReference>
<evidence type="ECO:0000313" key="9">
    <source>
        <dbReference type="EMBL" id="CEM02347.1"/>
    </source>
</evidence>
<gene>
    <name evidence="9" type="ORF">Vbra_8306</name>
</gene>
<keyword evidence="2" id="KW-0479">Metal-binding</keyword>
<organism evidence="9 10">
    <name type="scientific">Vitrella brassicaformis (strain CCMP3155)</name>
    <dbReference type="NCBI Taxonomy" id="1169540"/>
    <lineage>
        <taxon>Eukaryota</taxon>
        <taxon>Sar</taxon>
        <taxon>Alveolata</taxon>
        <taxon>Colpodellida</taxon>
        <taxon>Vitrellaceae</taxon>
        <taxon>Vitrella</taxon>
    </lineage>
</organism>
<dbReference type="Gene3D" id="3.20.20.80">
    <property type="entry name" value="Glycosidases"/>
    <property type="match status" value="1"/>
</dbReference>
<feature type="domain" description="Apple" evidence="8">
    <location>
        <begin position="512"/>
        <end position="587"/>
    </location>
</feature>
<keyword evidence="4" id="KW-0677">Repeat</keyword>
<dbReference type="Proteomes" id="UP000041254">
    <property type="component" value="Unassembled WGS sequence"/>
</dbReference>
<protein>
    <recommendedName>
        <fullName evidence="8">Apple domain-containing protein</fullName>
    </recommendedName>
</protein>
<evidence type="ECO:0000313" key="10">
    <source>
        <dbReference type="Proteomes" id="UP000041254"/>
    </source>
</evidence>
<dbReference type="InterPro" id="IPR017853">
    <property type="entry name" value="GH"/>
</dbReference>
<accession>A0A0G4EVW8</accession>
<dbReference type="SUPFAM" id="SSF57414">
    <property type="entry name" value="Hairpin loop containing domain-like"/>
    <property type="match status" value="3"/>
</dbReference>
<dbReference type="AlphaFoldDB" id="A0A0G4EVW8"/>
<keyword evidence="5" id="KW-1015">Disulfide bond</keyword>
<dbReference type="InterPro" id="IPR003609">
    <property type="entry name" value="Pan_app"/>
</dbReference>
<reference evidence="9 10" key="1">
    <citation type="submission" date="2014-11" db="EMBL/GenBank/DDBJ databases">
        <authorList>
            <person name="Zhu J."/>
            <person name="Qi W."/>
            <person name="Song R."/>
        </authorList>
    </citation>
    <scope>NUCLEOTIDE SEQUENCE [LARGE SCALE GENOMIC DNA]</scope>
</reference>
<name>A0A0G4EVW8_VITBC</name>
<dbReference type="GO" id="GO:0005576">
    <property type="term" value="C:extracellular region"/>
    <property type="evidence" value="ECO:0007669"/>
    <property type="project" value="InterPro"/>
</dbReference>
<dbReference type="Pfam" id="PF00128">
    <property type="entry name" value="Alpha-amylase"/>
    <property type="match status" value="1"/>
</dbReference>
<dbReference type="PhylomeDB" id="A0A0G4EVW8"/>
<evidence type="ECO:0000256" key="1">
    <source>
        <dbReference type="ARBA" id="ARBA00001913"/>
    </source>
</evidence>
<dbReference type="Pfam" id="PF00024">
    <property type="entry name" value="PAN_1"/>
    <property type="match status" value="4"/>
</dbReference>
<dbReference type="InterPro" id="IPR006047">
    <property type="entry name" value="GH13_cat_dom"/>
</dbReference>
<proteinExistence type="predicted"/>
<dbReference type="PANTHER" id="PTHR10357:SF215">
    <property type="entry name" value="ALPHA-AMYLASE 1"/>
    <property type="match status" value="1"/>
</dbReference>
<feature type="chain" id="PRO_5005187699" description="Apple domain-containing protein" evidence="7">
    <location>
        <begin position="31"/>
        <end position="850"/>
    </location>
</feature>
<dbReference type="GO" id="GO:0005975">
    <property type="term" value="P:carbohydrate metabolic process"/>
    <property type="evidence" value="ECO:0007669"/>
    <property type="project" value="InterPro"/>
</dbReference>
<comment type="cofactor">
    <cofactor evidence="1">
        <name>Ca(2+)</name>
        <dbReference type="ChEBI" id="CHEBI:29108"/>
    </cofactor>
</comment>
<dbReference type="CDD" id="cd01100">
    <property type="entry name" value="APPLE_Factor_XI_like"/>
    <property type="match status" value="3"/>
</dbReference>
<evidence type="ECO:0000256" key="7">
    <source>
        <dbReference type="SAM" id="SignalP"/>
    </source>
</evidence>
<feature type="region of interest" description="Disordered" evidence="6">
    <location>
        <begin position="432"/>
        <end position="458"/>
    </location>
</feature>
<dbReference type="GO" id="GO:0046872">
    <property type="term" value="F:metal ion binding"/>
    <property type="evidence" value="ECO:0007669"/>
    <property type="project" value="UniProtKB-KW"/>
</dbReference>
<dbReference type="STRING" id="1169540.A0A0G4EVW8"/>
<evidence type="ECO:0000256" key="2">
    <source>
        <dbReference type="ARBA" id="ARBA00022723"/>
    </source>
</evidence>
<dbReference type="VEuPathDB" id="CryptoDB:Vbra_8306"/>
<feature type="domain" description="Apple" evidence="8">
    <location>
        <begin position="592"/>
        <end position="666"/>
    </location>
</feature>
<dbReference type="OrthoDB" id="204980at2759"/>
<evidence type="ECO:0000256" key="4">
    <source>
        <dbReference type="ARBA" id="ARBA00022737"/>
    </source>
</evidence>
<evidence type="ECO:0000259" key="8">
    <source>
        <dbReference type="PROSITE" id="PS50948"/>
    </source>
</evidence>
<evidence type="ECO:0000256" key="3">
    <source>
        <dbReference type="ARBA" id="ARBA00022729"/>
    </source>
</evidence>
<dbReference type="SMART" id="SM00642">
    <property type="entry name" value="Aamy"/>
    <property type="match status" value="1"/>
</dbReference>
<dbReference type="PROSITE" id="PS50948">
    <property type="entry name" value="PAN"/>
    <property type="match status" value="3"/>
</dbReference>
<dbReference type="SMART" id="SM00223">
    <property type="entry name" value="APPLE"/>
    <property type="match status" value="4"/>
</dbReference>
<dbReference type="InterPro" id="IPR000177">
    <property type="entry name" value="Apple"/>
</dbReference>
<feature type="signal peptide" evidence="7">
    <location>
        <begin position="1"/>
        <end position="30"/>
    </location>
</feature>
<evidence type="ECO:0000256" key="5">
    <source>
        <dbReference type="ARBA" id="ARBA00023157"/>
    </source>
</evidence>
<dbReference type="SUPFAM" id="SSF51445">
    <property type="entry name" value="(Trans)glycosidases"/>
    <property type="match status" value="1"/>
</dbReference>
<keyword evidence="3 7" id="KW-0732">Signal</keyword>
<dbReference type="InParanoid" id="A0A0G4EVW8"/>
<evidence type="ECO:0000256" key="6">
    <source>
        <dbReference type="SAM" id="MobiDB-lite"/>
    </source>
</evidence>
<dbReference type="EMBL" id="CDMY01000324">
    <property type="protein sequence ID" value="CEM02347.1"/>
    <property type="molecule type" value="Genomic_DNA"/>
</dbReference>
<feature type="domain" description="Apple" evidence="8">
    <location>
        <begin position="776"/>
        <end position="849"/>
    </location>
</feature>
<sequence>MTSSEETIPALSRALLLLAVAAWLPRPLQGKARDEWVSSRRVVYHVLTDRFAVTSPKEDTCEKSLKECPSGGYCGGSWKAMEEHLPYLKELGISAIWISPIQDQLQCGYHGYHPRNWSAVNSHFGSEDDLKSLITTSHGMDIWIMADVVMNHVAPVGKENLHLITPFNRTEYFHADCKMDFQNPSTFETCWLWGLPDLKHEDAWVREQLLHFVDDLAVRWEFDGFRIDAVKHVPRWFWQDFHERLQRRVFTVGEELSQAAQDVGKWQDGKMFDGMLNYPMYFALREVFVKKRPMHHLSRTLTDVKNKISDVAALALFVENHDFARFLYAQPDEVLYRNALTFILAAEGIPFIYYGTEQGYVGAREDGKWDDNSNRSPLWLSGYNTTHPIFRLIKRMTFLRSQGIFDGRQEELIVRDNTYVFTRKGAEEQPIIITSNTGGGNDHRGQNQGSREVHIPPSKMPHKRGTLLCDALAYLHEGGGGRGCYRVTKKGLTARIHDGQPLVLMNSDMGGCFESAAYMGSPDISAVHAFSAEHCQMACFTDKKCRHFTFYPTRKNENCNLKEGNIVTRQLIGGGGVESAISGPRSCGGRGCFEETALATKTIASTRVRSASQCQTKCMKEDMCRFFTYMPTHEADTEDNCFLKSSDAKRRPSKGSDVAVSGPKFCPSSGGFELAYYDSPTISTTDSSTSSKSDKEVEVASSRLEDIPSTEACQRRCQRSPACRHFSYIASKTDKGGVNCLLLDSDRDRQPLPEAEGGDTELGTHMVISGPKHSSCLETQTRYIGGKTIKALRNAPSAIACQSRCARTADCVAFTYRPELRICVLKSDVGERERVARREGMAISGPPVCA</sequence>
<dbReference type="GO" id="GO:0006508">
    <property type="term" value="P:proteolysis"/>
    <property type="evidence" value="ECO:0007669"/>
    <property type="project" value="InterPro"/>
</dbReference>